<accession>A0A699ZXH1</accession>
<dbReference type="Proteomes" id="UP000485058">
    <property type="component" value="Unassembled WGS sequence"/>
</dbReference>
<name>A0A699ZXH1_HAELA</name>
<evidence type="ECO:0000313" key="3">
    <source>
        <dbReference type="Proteomes" id="UP000485058"/>
    </source>
</evidence>
<evidence type="ECO:0000313" key="2">
    <source>
        <dbReference type="EMBL" id="GFH25820.1"/>
    </source>
</evidence>
<evidence type="ECO:0000256" key="1">
    <source>
        <dbReference type="SAM" id="MobiDB-lite"/>
    </source>
</evidence>
<reference evidence="2 3" key="1">
    <citation type="submission" date="2020-02" db="EMBL/GenBank/DDBJ databases">
        <title>Draft genome sequence of Haematococcus lacustris strain NIES-144.</title>
        <authorList>
            <person name="Morimoto D."/>
            <person name="Nakagawa S."/>
            <person name="Yoshida T."/>
            <person name="Sawayama S."/>
        </authorList>
    </citation>
    <scope>NUCLEOTIDE SEQUENCE [LARGE SCALE GENOMIC DNA]</scope>
    <source>
        <strain evidence="2 3">NIES-144</strain>
    </source>
</reference>
<sequence>MQQRDQTDLLRLQQLDKSFFPLAPRSRPQQQNPPYPAALPPLAFLRDDAVSRGPSKDPPPIGTYMAGGEVNGPGSKCSKGHKA</sequence>
<dbReference type="EMBL" id="BLLF01002928">
    <property type="protein sequence ID" value="GFH25820.1"/>
    <property type="molecule type" value="Genomic_DNA"/>
</dbReference>
<keyword evidence="3" id="KW-1185">Reference proteome</keyword>
<gene>
    <name evidence="2" type="ORF">HaLaN_23852</name>
</gene>
<protein>
    <submittedName>
        <fullName evidence="2">Uncharacterized protein</fullName>
    </submittedName>
</protein>
<feature type="region of interest" description="Disordered" evidence="1">
    <location>
        <begin position="48"/>
        <end position="83"/>
    </location>
</feature>
<proteinExistence type="predicted"/>
<comment type="caution">
    <text evidence="2">The sequence shown here is derived from an EMBL/GenBank/DDBJ whole genome shotgun (WGS) entry which is preliminary data.</text>
</comment>
<dbReference type="AlphaFoldDB" id="A0A699ZXH1"/>
<organism evidence="2 3">
    <name type="scientific">Haematococcus lacustris</name>
    <name type="common">Green alga</name>
    <name type="synonym">Haematococcus pluvialis</name>
    <dbReference type="NCBI Taxonomy" id="44745"/>
    <lineage>
        <taxon>Eukaryota</taxon>
        <taxon>Viridiplantae</taxon>
        <taxon>Chlorophyta</taxon>
        <taxon>core chlorophytes</taxon>
        <taxon>Chlorophyceae</taxon>
        <taxon>CS clade</taxon>
        <taxon>Chlamydomonadales</taxon>
        <taxon>Haematococcaceae</taxon>
        <taxon>Haematococcus</taxon>
    </lineage>
</organism>